<evidence type="ECO:0000313" key="3">
    <source>
        <dbReference type="Proteomes" id="UP001344447"/>
    </source>
</evidence>
<comment type="caution">
    <text evidence="2">The sequence shown here is derived from an EMBL/GenBank/DDBJ whole genome shotgun (WGS) entry which is preliminary data.</text>
</comment>
<keyword evidence="3" id="KW-1185">Reference proteome</keyword>
<name>A0AAN7U8I4_9MYCE</name>
<keyword evidence="1" id="KW-1133">Transmembrane helix</keyword>
<dbReference type="AlphaFoldDB" id="A0AAN7U8I4"/>
<sequence length="656" mass="71419">MELPTNPPNLLLKPPFFKPYPPKNKHFTNSKFIVTANSNYTANFIIQDDCYTKTGCNIINSTYWDNANAFNKPEESTFIINNIVIPSGKSALLIVGNSLIANQLEISFPTNDVSSISLQLNSSVTVNGDCKFANVELTIEDNGSIMSSTIEFVNSIVKLLGSSSISTATNLLYDTADVTIDVNTQFTLYDSSSLNGNTIISAASLLMNGNARIQAVNIQLSNGIVTSLNSTVICNQLDLMDNGSEKYGSTYIFYGSLNTSTLITPIYNPKTTTKITLKNSSIGSLQLFKSTLISTLEGSNGLVTIGDAVIDGNITVSPSTSIRILPLTLPVVFNGVFTIMNNTNSYLSNVTFPPGSIQSPVAQNPHQYSNITIEEGTVDMQEGFSIYGKITLKPDTTLLTTDQLILEKCITSEGMVDVKKSLVCPNGDYNQLEGGSLVLHEGSHTYIYMLFNDGLIDVVGENVILQANVVSDGVFQIQPDCFCEVHGYMDLLDNSILDIGGIGPNTIQPALSIYNSIGLNGTLNYNISAPPTDMDSIYYLIDSNIELSGNFSQFIPTDPSFLDHYNIEFSFVNTQSSGSSPGSLEIHFNFAENAPKKINSLWIALGIIIPLVVIAILVFGVYRFRKSRQYKDYTQLLDPSSSSSLNNDVHKDNDDL</sequence>
<keyword evidence="1" id="KW-0812">Transmembrane</keyword>
<feature type="transmembrane region" description="Helical" evidence="1">
    <location>
        <begin position="601"/>
        <end position="622"/>
    </location>
</feature>
<reference evidence="2 3" key="1">
    <citation type="submission" date="2023-11" db="EMBL/GenBank/DDBJ databases">
        <title>Dfirmibasis_genome.</title>
        <authorList>
            <person name="Edelbroek B."/>
            <person name="Kjellin J."/>
            <person name="Jerlstrom-Hultqvist J."/>
            <person name="Soderbom F."/>
        </authorList>
    </citation>
    <scope>NUCLEOTIDE SEQUENCE [LARGE SCALE GENOMIC DNA]</scope>
    <source>
        <strain evidence="2 3">TNS-C-14</strain>
    </source>
</reference>
<organism evidence="2 3">
    <name type="scientific">Dictyostelium firmibasis</name>
    <dbReference type="NCBI Taxonomy" id="79012"/>
    <lineage>
        <taxon>Eukaryota</taxon>
        <taxon>Amoebozoa</taxon>
        <taxon>Evosea</taxon>
        <taxon>Eumycetozoa</taxon>
        <taxon>Dictyostelia</taxon>
        <taxon>Dictyosteliales</taxon>
        <taxon>Dictyosteliaceae</taxon>
        <taxon>Dictyostelium</taxon>
    </lineage>
</organism>
<dbReference type="Proteomes" id="UP001344447">
    <property type="component" value="Unassembled WGS sequence"/>
</dbReference>
<evidence type="ECO:0000256" key="1">
    <source>
        <dbReference type="SAM" id="Phobius"/>
    </source>
</evidence>
<protein>
    <submittedName>
        <fullName evidence="2">Uncharacterized protein</fullName>
    </submittedName>
</protein>
<proteinExistence type="predicted"/>
<accession>A0AAN7U8I4</accession>
<keyword evidence="1" id="KW-0472">Membrane</keyword>
<evidence type="ECO:0000313" key="2">
    <source>
        <dbReference type="EMBL" id="KAK5584558.1"/>
    </source>
</evidence>
<gene>
    <name evidence="2" type="ORF">RB653_006171</name>
</gene>
<dbReference type="EMBL" id="JAVFKY010000001">
    <property type="protein sequence ID" value="KAK5584558.1"/>
    <property type="molecule type" value="Genomic_DNA"/>
</dbReference>